<dbReference type="AlphaFoldDB" id="A0A922MYA3"/>
<reference evidence="2" key="1">
    <citation type="journal article" date="2021" name="G3 (Bethesda)">
        <title>Genome and transcriptome analysis of the beet armyworm Spodoptera exigua reveals targets for pest control. .</title>
        <authorList>
            <person name="Simon S."/>
            <person name="Breeschoten T."/>
            <person name="Jansen H.J."/>
            <person name="Dirks R.P."/>
            <person name="Schranz M.E."/>
            <person name="Ros V.I.D."/>
        </authorList>
    </citation>
    <scope>NUCLEOTIDE SEQUENCE</scope>
    <source>
        <strain evidence="2">TB_SE_WUR_2020</strain>
    </source>
</reference>
<accession>A0A922MYA3</accession>
<proteinExistence type="predicted"/>
<dbReference type="Proteomes" id="UP000814243">
    <property type="component" value="Unassembled WGS sequence"/>
</dbReference>
<feature type="region of interest" description="Disordered" evidence="1">
    <location>
        <begin position="36"/>
        <end position="69"/>
    </location>
</feature>
<evidence type="ECO:0000256" key="1">
    <source>
        <dbReference type="SAM" id="MobiDB-lite"/>
    </source>
</evidence>
<name>A0A922MYA3_SPOEX</name>
<feature type="compositionally biased region" description="Polar residues" evidence="1">
    <location>
        <begin position="36"/>
        <end position="48"/>
    </location>
</feature>
<sequence>MDGITLGVKNGRPVAGVLMTYSRGCAAVLTQMCEDQGSNTESVTPRSTDSASDGYHSDSDDSQQHPDRSKLVSQYAAVWSRAADEAIPALSALEPLRHTPHLKYKIIFSVVVVSISI</sequence>
<evidence type="ECO:0000313" key="2">
    <source>
        <dbReference type="EMBL" id="KAH9644632.1"/>
    </source>
</evidence>
<evidence type="ECO:0000313" key="3">
    <source>
        <dbReference type="Proteomes" id="UP000814243"/>
    </source>
</evidence>
<feature type="compositionally biased region" description="Basic and acidic residues" evidence="1">
    <location>
        <begin position="55"/>
        <end position="69"/>
    </location>
</feature>
<dbReference type="EMBL" id="JACEFF010000073">
    <property type="protein sequence ID" value="KAH9644632.1"/>
    <property type="molecule type" value="Genomic_DNA"/>
</dbReference>
<organism evidence="2 3">
    <name type="scientific">Spodoptera exigua</name>
    <name type="common">Beet armyworm</name>
    <name type="synonym">Noctua fulgens</name>
    <dbReference type="NCBI Taxonomy" id="7107"/>
    <lineage>
        <taxon>Eukaryota</taxon>
        <taxon>Metazoa</taxon>
        <taxon>Ecdysozoa</taxon>
        <taxon>Arthropoda</taxon>
        <taxon>Hexapoda</taxon>
        <taxon>Insecta</taxon>
        <taxon>Pterygota</taxon>
        <taxon>Neoptera</taxon>
        <taxon>Endopterygota</taxon>
        <taxon>Lepidoptera</taxon>
        <taxon>Glossata</taxon>
        <taxon>Ditrysia</taxon>
        <taxon>Noctuoidea</taxon>
        <taxon>Noctuidae</taxon>
        <taxon>Amphipyrinae</taxon>
        <taxon>Spodoptera</taxon>
    </lineage>
</organism>
<gene>
    <name evidence="2" type="ORF">HF086_011801</name>
</gene>
<protein>
    <submittedName>
        <fullName evidence="2">Uncharacterized protein</fullName>
    </submittedName>
</protein>
<comment type="caution">
    <text evidence="2">The sequence shown here is derived from an EMBL/GenBank/DDBJ whole genome shotgun (WGS) entry which is preliminary data.</text>
</comment>